<feature type="region of interest" description="Disordered" evidence="1">
    <location>
        <begin position="1"/>
        <end position="38"/>
    </location>
</feature>
<dbReference type="Proteomes" id="UP000003786">
    <property type="component" value="Chromosome 1"/>
</dbReference>
<evidence type="ECO:0000313" key="2">
    <source>
        <dbReference type="EMBL" id="BAM38622.1"/>
    </source>
</evidence>
<dbReference type="EMBL" id="AP011946">
    <property type="protein sequence ID" value="BAM38622.1"/>
    <property type="molecule type" value="Genomic_DNA"/>
</dbReference>
<dbReference type="AlphaFoldDB" id="J7MBV2"/>
<name>J7MBV2_THEOR</name>
<sequence>MEDKEGEKEKENPDSMPGLMTRGRLQKLQGITNPKPTNRRYLEDEFITPKAKAQMQKGESHPYGKVMGKWVPRPIWPPGQMMRMGNPQKIMPNNQNYMITPYQQQMAHQLAQQMSQMPPQMTHMTMPQPGMPVPPNKMQTQHGMQTLSPKMAQMMPMMMRPGTYGPKGHQQGQPMPKSMRPVPVMPGMQNMNPMMYAQMMQRMAQKSPPYVRNAMIKAKMTKTSVSPKNMETFLNDNSSRDEKIDLNEQLREEIKKILNQELDRINDLYTDRVNFEKKGEVNLLSKKELNGIKENSNNSREAEEKEEVKRPFTYVNEDEIVEVLIERFKQVLEVLWSETKKCHEYSLDETYIKLSTMIKAEEEENNTPRSRKRGKKKTKPELVVTRNYSSLKTLFMKRDQIEKLMASYRTASRTTGGNNYFTFSSFNTGPIHNEGETVNEGEEEDLFLKKAMEYADVASNQKNLANIVTALDFRAALAGDSLLEYLPGVFRETLMEAVSYLHFDLGTPPPMSPKMSKQEPEQDAVLNKVYDTLQSFQNSDTPPKQAPMMPGFAPFVQNFGAFNPDERMKEMMAGAAQAKRPFNVPPGMPMFPGVQPMHRSVPGGMPPSLSPSLRPNMPPTMPPNMQPNMPPNMPPNMAPNMVPGMPPGMQNLPVGAGKGVQLQPGPKGFSIPPGMMPPQMVMPNMMPPHMANNQFYKE</sequence>
<organism evidence="2 3">
    <name type="scientific">Theileria orientalis strain Shintoku</name>
    <dbReference type="NCBI Taxonomy" id="869250"/>
    <lineage>
        <taxon>Eukaryota</taxon>
        <taxon>Sar</taxon>
        <taxon>Alveolata</taxon>
        <taxon>Apicomplexa</taxon>
        <taxon>Aconoidasida</taxon>
        <taxon>Piroplasmida</taxon>
        <taxon>Theileriidae</taxon>
        <taxon>Theileria</taxon>
    </lineage>
</organism>
<protein>
    <submittedName>
        <fullName evidence="2">Heat shock protein 70</fullName>
    </submittedName>
</protein>
<keyword evidence="3" id="KW-1185">Reference proteome</keyword>
<gene>
    <name evidence="2" type="ORF">TOT_010001209</name>
</gene>
<dbReference type="OMA" id="PNVPPHI"/>
<proteinExistence type="predicted"/>
<evidence type="ECO:0000313" key="3">
    <source>
        <dbReference type="Proteomes" id="UP000003786"/>
    </source>
</evidence>
<accession>J7MBV2</accession>
<dbReference type="GeneID" id="20714008"/>
<dbReference type="KEGG" id="tot:TOT_010001209"/>
<feature type="compositionally biased region" description="Basic and acidic residues" evidence="1">
    <location>
        <begin position="1"/>
        <end position="13"/>
    </location>
</feature>
<dbReference type="VEuPathDB" id="PiroplasmaDB:TOT_010001209"/>
<reference evidence="2 3" key="1">
    <citation type="journal article" date="2012" name="MBio">
        <title>Comparative genome analysis of three eukaryotic parasites with differing abilities to transform leukocytes reveals key mediators of Theileria-induced leukocyte transformation.</title>
        <authorList>
            <person name="Hayashida K."/>
            <person name="Hara Y."/>
            <person name="Abe T."/>
            <person name="Yamasaki C."/>
            <person name="Toyoda A."/>
            <person name="Kosuge T."/>
            <person name="Suzuki Y."/>
            <person name="Sato Y."/>
            <person name="Kawashima S."/>
            <person name="Katayama T."/>
            <person name="Wakaguri H."/>
            <person name="Inoue N."/>
            <person name="Homma K."/>
            <person name="Tada-Umezaki M."/>
            <person name="Yagi Y."/>
            <person name="Fujii Y."/>
            <person name="Habara T."/>
            <person name="Kanehisa M."/>
            <person name="Watanabe H."/>
            <person name="Ito K."/>
            <person name="Gojobori T."/>
            <person name="Sugawara H."/>
            <person name="Imanishi T."/>
            <person name="Weir W."/>
            <person name="Gardner M."/>
            <person name="Pain A."/>
            <person name="Shiels B."/>
            <person name="Hattori M."/>
            <person name="Nene V."/>
            <person name="Sugimoto C."/>
        </authorList>
    </citation>
    <scope>NUCLEOTIDE SEQUENCE [LARGE SCALE GENOMIC DNA]</scope>
    <source>
        <strain evidence="2 3">Shintoku</strain>
    </source>
</reference>
<dbReference type="STRING" id="869250.J7MBV2"/>
<dbReference type="OrthoDB" id="361722at2759"/>
<keyword evidence="2" id="KW-0346">Stress response</keyword>
<dbReference type="RefSeq" id="XP_009688923.1">
    <property type="nucleotide sequence ID" value="XM_009690628.1"/>
</dbReference>
<evidence type="ECO:0000256" key="1">
    <source>
        <dbReference type="SAM" id="MobiDB-lite"/>
    </source>
</evidence>
<dbReference type="eggNOG" id="ENOG502TN7A">
    <property type="taxonomic scope" value="Eukaryota"/>
</dbReference>